<sequence length="557" mass="63801">MATATTTTTDPDDELHAIATEQRRELMAARDVQSDLDLAFRIQMEEAIAASLSLQPSFSSSAPPIQPSSSVPSDDVFNFSDLQTEELDKFQQEIKDRLLTEAETRKIREDLYRRIHDQKVASEIHHMPEDEWEEYGDNFERPFGEGCSKNVNAEIFRVYFKGLVSDERVRDSKTPFAGIGVAICDSRDNLIIEMGKPLVGNGMSRQGAELKALIEGLNAALALGLKRIVFYCDYYPLYQFVIRRWPPRQRKIATLVNQVALLQKEFTYCNPSFVARNDIKFAFKLAREAIDSQINRPAESSSAEDSRETCVICLEATDVGQMFSVDDCLHHFCVSCMKQHVEVKLLHGMLPKCPQDGCNSKLKMDSCRKFLTPKLIEIMSQHIREASIPVSEKVYCPYPKCSALMSKSEVLEYSKDVFYSAESFGARKCPKCHGHFCINCKVPWHTNMTCSEFKRKNPYPHAEDAKLKTLAARNLWRQCVKCNHMIELAAGCYHMTCRCGYEFCYTCGAEWKNKKAMCSCPLWDEDNILYDDEDDDDEDEEEEEEEDLYYSDSDDYY</sequence>
<dbReference type="InterPro" id="IPR036397">
    <property type="entry name" value="RNaseH_sf"/>
</dbReference>
<evidence type="ECO:0000256" key="2">
    <source>
        <dbReference type="ARBA" id="ARBA00001947"/>
    </source>
</evidence>
<dbReference type="OrthoDB" id="9977870at2759"/>
<dbReference type="InterPro" id="IPR013083">
    <property type="entry name" value="Znf_RING/FYVE/PHD"/>
</dbReference>
<dbReference type="Pfam" id="PF13456">
    <property type="entry name" value="RVT_3"/>
    <property type="match status" value="1"/>
</dbReference>
<dbReference type="AlphaFoldDB" id="A0A5J5BQK0"/>
<gene>
    <name evidence="16" type="ORF">F0562_021821</name>
</gene>
<organism evidence="16 17">
    <name type="scientific">Nyssa sinensis</name>
    <dbReference type="NCBI Taxonomy" id="561372"/>
    <lineage>
        <taxon>Eukaryota</taxon>
        <taxon>Viridiplantae</taxon>
        <taxon>Streptophyta</taxon>
        <taxon>Embryophyta</taxon>
        <taxon>Tracheophyta</taxon>
        <taxon>Spermatophyta</taxon>
        <taxon>Magnoliopsida</taxon>
        <taxon>eudicotyledons</taxon>
        <taxon>Gunneridae</taxon>
        <taxon>Pentapetalae</taxon>
        <taxon>asterids</taxon>
        <taxon>Cornales</taxon>
        <taxon>Nyssaceae</taxon>
        <taxon>Nyssa</taxon>
    </lineage>
</organism>
<dbReference type="InterPro" id="IPR017907">
    <property type="entry name" value="Znf_RING_CS"/>
</dbReference>
<evidence type="ECO:0000259" key="15">
    <source>
        <dbReference type="PROSITE" id="PS51873"/>
    </source>
</evidence>
<feature type="region of interest" description="Disordered" evidence="13">
    <location>
        <begin position="529"/>
        <end position="557"/>
    </location>
</feature>
<dbReference type="SMART" id="SM00647">
    <property type="entry name" value="IBR"/>
    <property type="match status" value="2"/>
</dbReference>
<evidence type="ECO:0000313" key="16">
    <source>
        <dbReference type="EMBL" id="KAA8544002.1"/>
    </source>
</evidence>
<keyword evidence="8" id="KW-0677">Repeat</keyword>
<dbReference type="SUPFAM" id="SSF53098">
    <property type="entry name" value="Ribonuclease H-like"/>
    <property type="match status" value="1"/>
</dbReference>
<dbReference type="FunFam" id="1.20.120.1750:FF:000019">
    <property type="entry name" value="RBR-type E3 ubiquitin transferase"/>
    <property type="match status" value="1"/>
</dbReference>
<dbReference type="SMART" id="SM00184">
    <property type="entry name" value="RING"/>
    <property type="match status" value="1"/>
</dbReference>
<evidence type="ECO:0000256" key="4">
    <source>
        <dbReference type="ARBA" id="ARBA00005884"/>
    </source>
</evidence>
<dbReference type="PROSITE" id="PS00518">
    <property type="entry name" value="ZF_RING_1"/>
    <property type="match status" value="1"/>
</dbReference>
<proteinExistence type="inferred from homology"/>
<dbReference type="InterPro" id="IPR031127">
    <property type="entry name" value="E3_UB_ligase_RBR"/>
</dbReference>
<keyword evidence="17" id="KW-1185">Reference proteome</keyword>
<evidence type="ECO:0000256" key="12">
    <source>
        <dbReference type="PROSITE-ProRule" id="PRU00175"/>
    </source>
</evidence>
<dbReference type="InterPro" id="IPR001841">
    <property type="entry name" value="Znf_RING"/>
</dbReference>
<feature type="domain" description="RING-type" evidence="14">
    <location>
        <begin position="310"/>
        <end position="356"/>
    </location>
</feature>
<dbReference type="Gene3D" id="3.30.40.10">
    <property type="entry name" value="Zinc/RING finger domain, C3HC4 (zinc finger)"/>
    <property type="match status" value="1"/>
</dbReference>
<dbReference type="PROSITE" id="PS50089">
    <property type="entry name" value="ZF_RING_2"/>
    <property type="match status" value="1"/>
</dbReference>
<dbReference type="InterPro" id="IPR012337">
    <property type="entry name" value="RNaseH-like_sf"/>
</dbReference>
<keyword evidence="6" id="KW-0808">Transferase</keyword>
<dbReference type="Gene3D" id="3.30.420.10">
    <property type="entry name" value="Ribonuclease H-like superfamily/Ribonuclease H"/>
    <property type="match status" value="1"/>
</dbReference>
<evidence type="ECO:0000259" key="14">
    <source>
        <dbReference type="PROSITE" id="PS50089"/>
    </source>
</evidence>
<dbReference type="EC" id="2.3.2.31" evidence="5"/>
<dbReference type="GO" id="GO:0008270">
    <property type="term" value="F:zinc ion binding"/>
    <property type="evidence" value="ECO:0007669"/>
    <property type="project" value="UniProtKB-KW"/>
</dbReference>
<evidence type="ECO:0000256" key="11">
    <source>
        <dbReference type="ARBA" id="ARBA00022833"/>
    </source>
</evidence>
<comment type="catalytic activity">
    <reaction evidence="1">
        <text>[E2 ubiquitin-conjugating enzyme]-S-ubiquitinyl-L-cysteine + [acceptor protein]-L-lysine = [E2 ubiquitin-conjugating enzyme]-L-cysteine + [acceptor protein]-N(6)-ubiquitinyl-L-lysine.</text>
        <dbReference type="EC" id="2.3.2.31"/>
    </reaction>
</comment>
<feature type="domain" description="RING-type" evidence="15">
    <location>
        <begin position="306"/>
        <end position="524"/>
    </location>
</feature>
<protein>
    <recommendedName>
        <fullName evidence="5">RBR-type E3 ubiquitin transferase</fullName>
        <ecNumber evidence="5">2.3.2.31</ecNumber>
    </recommendedName>
</protein>
<dbReference type="InterPro" id="IPR044066">
    <property type="entry name" value="TRIAD_supradom"/>
</dbReference>
<dbReference type="GO" id="GO:0004523">
    <property type="term" value="F:RNA-DNA hybrid ribonuclease activity"/>
    <property type="evidence" value="ECO:0007669"/>
    <property type="project" value="InterPro"/>
</dbReference>
<evidence type="ECO:0000256" key="6">
    <source>
        <dbReference type="ARBA" id="ARBA00022679"/>
    </source>
</evidence>
<dbReference type="Pfam" id="PF22191">
    <property type="entry name" value="IBR_1"/>
    <property type="match status" value="1"/>
</dbReference>
<dbReference type="CDD" id="cd22582">
    <property type="entry name" value="BRcat_RBR_unk"/>
    <property type="match status" value="1"/>
</dbReference>
<comment type="similarity">
    <text evidence="4">Belongs to the RBR family. Ariadne subfamily.</text>
</comment>
<comment type="function">
    <text evidence="3">Might act as an E3 ubiquitin-protein ligase, or as part of E3 complex, which accepts ubiquitin from specific E2 ubiquitin-conjugating enzymes and then transfers it to substrates.</text>
</comment>
<name>A0A5J5BQK0_9ASTE</name>
<comment type="cofactor">
    <cofactor evidence="2">
        <name>Zn(2+)</name>
        <dbReference type="ChEBI" id="CHEBI:29105"/>
    </cofactor>
</comment>
<reference evidence="16 17" key="1">
    <citation type="submission" date="2019-09" db="EMBL/GenBank/DDBJ databases">
        <title>A chromosome-level genome assembly of the Chinese tupelo Nyssa sinensis.</title>
        <authorList>
            <person name="Yang X."/>
            <person name="Kang M."/>
            <person name="Yang Y."/>
            <person name="Xiong H."/>
            <person name="Wang M."/>
            <person name="Zhang Z."/>
            <person name="Wang Z."/>
            <person name="Wu H."/>
            <person name="Ma T."/>
            <person name="Liu J."/>
            <person name="Xi Z."/>
        </authorList>
    </citation>
    <scope>NUCLEOTIDE SEQUENCE [LARGE SCALE GENOMIC DNA]</scope>
    <source>
        <strain evidence="16">J267</strain>
        <tissue evidence="16">Leaf</tissue>
    </source>
</reference>
<dbReference type="InterPro" id="IPR002156">
    <property type="entry name" value="RNaseH_domain"/>
</dbReference>
<dbReference type="FunFam" id="3.30.420.10:FF:000076">
    <property type="entry name" value="RBR-type E3 ubiquitin transferase"/>
    <property type="match status" value="1"/>
</dbReference>
<dbReference type="UniPathway" id="UPA00143"/>
<dbReference type="GO" id="GO:0016567">
    <property type="term" value="P:protein ubiquitination"/>
    <property type="evidence" value="ECO:0007669"/>
    <property type="project" value="UniProtKB-UniPathway"/>
</dbReference>
<evidence type="ECO:0000256" key="7">
    <source>
        <dbReference type="ARBA" id="ARBA00022723"/>
    </source>
</evidence>
<evidence type="ECO:0000256" key="3">
    <source>
        <dbReference type="ARBA" id="ARBA00003976"/>
    </source>
</evidence>
<evidence type="ECO:0000256" key="8">
    <source>
        <dbReference type="ARBA" id="ARBA00022737"/>
    </source>
</evidence>
<dbReference type="FunFam" id="3.30.40.10:FF:000230">
    <property type="entry name" value="RBR-type E3 ubiquitin transferase"/>
    <property type="match status" value="1"/>
</dbReference>
<dbReference type="Pfam" id="PF01485">
    <property type="entry name" value="IBR"/>
    <property type="match status" value="1"/>
</dbReference>
<accession>A0A5J5BQK0</accession>
<evidence type="ECO:0000313" key="17">
    <source>
        <dbReference type="Proteomes" id="UP000325577"/>
    </source>
</evidence>
<evidence type="ECO:0000256" key="1">
    <source>
        <dbReference type="ARBA" id="ARBA00001798"/>
    </source>
</evidence>
<evidence type="ECO:0000256" key="13">
    <source>
        <dbReference type="SAM" id="MobiDB-lite"/>
    </source>
</evidence>
<dbReference type="PANTHER" id="PTHR11685">
    <property type="entry name" value="RBR FAMILY RING FINGER AND IBR DOMAIN-CONTAINING"/>
    <property type="match status" value="1"/>
</dbReference>
<keyword evidence="10" id="KW-0833">Ubl conjugation pathway</keyword>
<evidence type="ECO:0000256" key="5">
    <source>
        <dbReference type="ARBA" id="ARBA00012251"/>
    </source>
</evidence>
<dbReference type="SUPFAM" id="SSF57850">
    <property type="entry name" value="RING/U-box"/>
    <property type="match status" value="3"/>
</dbReference>
<keyword evidence="7" id="KW-0479">Metal-binding</keyword>
<dbReference type="InterPro" id="IPR002867">
    <property type="entry name" value="IBR_dom"/>
</dbReference>
<dbReference type="Proteomes" id="UP000325577">
    <property type="component" value="Linkage Group LG11"/>
</dbReference>
<dbReference type="GO" id="GO:0003676">
    <property type="term" value="F:nucleic acid binding"/>
    <property type="evidence" value="ECO:0007669"/>
    <property type="project" value="InterPro"/>
</dbReference>
<dbReference type="Gene3D" id="1.20.120.1750">
    <property type="match status" value="1"/>
</dbReference>
<dbReference type="CDD" id="cd22584">
    <property type="entry name" value="Rcat_RBR_unk"/>
    <property type="match status" value="1"/>
</dbReference>
<dbReference type="GO" id="GO:0061630">
    <property type="term" value="F:ubiquitin protein ligase activity"/>
    <property type="evidence" value="ECO:0007669"/>
    <property type="project" value="UniProtKB-EC"/>
</dbReference>
<keyword evidence="9 12" id="KW-0863">Zinc-finger</keyword>
<dbReference type="EMBL" id="CM018034">
    <property type="protein sequence ID" value="KAA8544002.1"/>
    <property type="molecule type" value="Genomic_DNA"/>
</dbReference>
<dbReference type="PROSITE" id="PS51873">
    <property type="entry name" value="TRIAD"/>
    <property type="match status" value="1"/>
</dbReference>
<evidence type="ECO:0000256" key="9">
    <source>
        <dbReference type="ARBA" id="ARBA00022771"/>
    </source>
</evidence>
<evidence type="ECO:0000256" key="10">
    <source>
        <dbReference type="ARBA" id="ARBA00022786"/>
    </source>
</evidence>
<keyword evidence="11" id="KW-0862">Zinc</keyword>